<dbReference type="OrthoDB" id="9763189at2"/>
<name>A0A099V9Q6_9HELI</name>
<dbReference type="PROSITE" id="PS50975">
    <property type="entry name" value="ATP_GRASP"/>
    <property type="match status" value="1"/>
</dbReference>
<evidence type="ECO:0000256" key="4">
    <source>
        <dbReference type="ARBA" id="ARBA00022741"/>
    </source>
</evidence>
<dbReference type="AlphaFoldDB" id="A0A099V9Q6"/>
<dbReference type="InterPro" id="IPR051602">
    <property type="entry name" value="ACC_Biotin_Carboxylase"/>
</dbReference>
<comment type="caution">
    <text evidence="11">The sequence shown here is derived from an EMBL/GenBank/DDBJ whole genome shotgun (WGS) entry which is preliminary data.</text>
</comment>
<dbReference type="NCBIfam" id="NF009471">
    <property type="entry name" value="PRK12833.1"/>
    <property type="match status" value="1"/>
</dbReference>
<evidence type="ECO:0000256" key="3">
    <source>
        <dbReference type="ARBA" id="ARBA00022598"/>
    </source>
</evidence>
<dbReference type="InterPro" id="IPR005481">
    <property type="entry name" value="BC-like_N"/>
</dbReference>
<keyword evidence="5 8" id="KW-0067">ATP-binding</keyword>
<comment type="function">
    <text evidence="1">This protein is a component of the acetyl coenzyme A carboxylase complex; first, biotin carboxylase catalyzes the carboxylation of the carrier protein and then the transcarboxylase transfers the carboxyl group to form malonyl-CoA.</text>
</comment>
<evidence type="ECO:0000259" key="9">
    <source>
        <dbReference type="PROSITE" id="PS50975"/>
    </source>
</evidence>
<dbReference type="PANTHER" id="PTHR48095">
    <property type="entry name" value="PYRUVATE CARBOXYLASE SUBUNIT A"/>
    <property type="match status" value="1"/>
</dbReference>
<evidence type="ECO:0000313" key="11">
    <source>
        <dbReference type="EMBL" id="TLD84650.1"/>
    </source>
</evidence>
<sequence>MSYQPKKIKKVLIANRGEIAVRIIQAAHELDMLAVAICSDADIGNLASQLADEVVHIGENLAHKSYLDMDKVIEAAKQVKADAIHPGYGFLSENPTFAQKVVDAGMIFVGPSSDIIKTMGDKAAAILKAKEAKVPTIPGSPVLTDMENAIEEAKKIGYPVVIKAIAGGGGKGIRIVQNEQELQEQYVIASSEAKAAFGNGGVYLEAYLPKARHIEVQVLGDGNNVIHLYDRECSLQRRRQKVVEEAPSQALSNEMREKLCKSALGLAKLVNYKGAGTLEFLYDEERGGFYFLEMNTRIQVEHAITEMITGVDLVREMLRIADGEPLRFKQEDIKIKGHSIEIRINAEDPSNNFFPSPGKISEVFYPTGAGIRIDSMLFNGRVIPPFYDSLVAKLIIYDESRTMAISRMNRALRQVRIEGIKTTLPLFKDLFKDVDVASGNYHINFLESWMAKQNNKGE</sequence>
<dbReference type="Pfam" id="PF02785">
    <property type="entry name" value="Biotin_carb_C"/>
    <property type="match status" value="1"/>
</dbReference>
<dbReference type="Proteomes" id="UP000029878">
    <property type="component" value="Unassembled WGS sequence"/>
</dbReference>
<keyword evidence="4 8" id="KW-0547">Nucleotide-binding</keyword>
<comment type="catalytic activity">
    <reaction evidence="7">
        <text>N(6)-biotinyl-L-lysyl-[protein] + hydrogencarbonate + ATP = N(6)-carboxybiotinyl-L-lysyl-[protein] + ADP + phosphate + H(+)</text>
        <dbReference type="Rhea" id="RHEA:13501"/>
        <dbReference type="Rhea" id="RHEA-COMP:10505"/>
        <dbReference type="Rhea" id="RHEA-COMP:10506"/>
        <dbReference type="ChEBI" id="CHEBI:15378"/>
        <dbReference type="ChEBI" id="CHEBI:17544"/>
        <dbReference type="ChEBI" id="CHEBI:30616"/>
        <dbReference type="ChEBI" id="CHEBI:43474"/>
        <dbReference type="ChEBI" id="CHEBI:83144"/>
        <dbReference type="ChEBI" id="CHEBI:83145"/>
        <dbReference type="ChEBI" id="CHEBI:456216"/>
        <dbReference type="EC" id="6.3.4.14"/>
    </reaction>
</comment>
<keyword evidence="6" id="KW-0092">Biotin</keyword>
<dbReference type="EMBL" id="JRPL02000002">
    <property type="protein sequence ID" value="TLD84650.1"/>
    <property type="molecule type" value="Genomic_DNA"/>
</dbReference>
<dbReference type="GO" id="GO:0004075">
    <property type="term" value="F:biotin carboxylase activity"/>
    <property type="evidence" value="ECO:0007669"/>
    <property type="project" value="UniProtKB-EC"/>
</dbReference>
<dbReference type="GO" id="GO:0005524">
    <property type="term" value="F:ATP binding"/>
    <property type="evidence" value="ECO:0007669"/>
    <property type="project" value="UniProtKB-UniRule"/>
</dbReference>
<dbReference type="InterPro" id="IPR005479">
    <property type="entry name" value="CPAse_ATP-bd"/>
</dbReference>
<dbReference type="SMART" id="SM00878">
    <property type="entry name" value="Biotin_carb_C"/>
    <property type="match status" value="1"/>
</dbReference>
<dbReference type="SUPFAM" id="SSF51246">
    <property type="entry name" value="Rudiment single hybrid motif"/>
    <property type="match status" value="1"/>
</dbReference>
<organism evidence="11 12">
    <name type="scientific">Helicobacter trogontum</name>
    <dbReference type="NCBI Taxonomy" id="50960"/>
    <lineage>
        <taxon>Bacteria</taxon>
        <taxon>Pseudomonadati</taxon>
        <taxon>Campylobacterota</taxon>
        <taxon>Epsilonproteobacteria</taxon>
        <taxon>Campylobacterales</taxon>
        <taxon>Helicobacteraceae</taxon>
        <taxon>Helicobacter</taxon>
    </lineage>
</organism>
<dbReference type="PROSITE" id="PS50979">
    <property type="entry name" value="BC"/>
    <property type="match status" value="1"/>
</dbReference>
<protein>
    <recommendedName>
        <fullName evidence="2">biotin carboxylase</fullName>
        <ecNumber evidence="2">6.3.4.14</ecNumber>
    </recommendedName>
</protein>
<dbReference type="SUPFAM" id="SSF52440">
    <property type="entry name" value="PreATP-grasp domain"/>
    <property type="match status" value="1"/>
</dbReference>
<dbReference type="FunFam" id="3.30.1490.20:FF:000018">
    <property type="entry name" value="Biotin carboxylase"/>
    <property type="match status" value="1"/>
</dbReference>
<evidence type="ECO:0000256" key="1">
    <source>
        <dbReference type="ARBA" id="ARBA00003761"/>
    </source>
</evidence>
<keyword evidence="3" id="KW-0436">Ligase</keyword>
<dbReference type="Pfam" id="PF02786">
    <property type="entry name" value="CPSase_L_D2"/>
    <property type="match status" value="1"/>
</dbReference>
<dbReference type="FunFam" id="3.40.50.20:FF:000010">
    <property type="entry name" value="Propionyl-CoA carboxylase subunit alpha"/>
    <property type="match status" value="1"/>
</dbReference>
<evidence type="ECO:0000256" key="2">
    <source>
        <dbReference type="ARBA" id="ARBA00013263"/>
    </source>
</evidence>
<dbReference type="InterPro" id="IPR005482">
    <property type="entry name" value="Biotin_COase_C"/>
</dbReference>
<dbReference type="InterPro" id="IPR011761">
    <property type="entry name" value="ATP-grasp"/>
</dbReference>
<dbReference type="PROSITE" id="PS00867">
    <property type="entry name" value="CPSASE_2"/>
    <property type="match status" value="1"/>
</dbReference>
<feature type="domain" description="Biotin carboxylation" evidence="10">
    <location>
        <begin position="7"/>
        <end position="451"/>
    </location>
</feature>
<evidence type="ECO:0000259" key="10">
    <source>
        <dbReference type="PROSITE" id="PS50979"/>
    </source>
</evidence>
<accession>A0A099V9Q6</accession>
<dbReference type="InterPro" id="IPR016185">
    <property type="entry name" value="PreATP-grasp_dom_sf"/>
</dbReference>
<gene>
    <name evidence="11" type="ORF">LS81_001170</name>
</gene>
<dbReference type="GO" id="GO:0046872">
    <property type="term" value="F:metal ion binding"/>
    <property type="evidence" value="ECO:0007669"/>
    <property type="project" value="InterPro"/>
</dbReference>
<dbReference type="Pfam" id="PF00289">
    <property type="entry name" value="Biotin_carb_N"/>
    <property type="match status" value="1"/>
</dbReference>
<dbReference type="RefSeq" id="WP_034345051.1">
    <property type="nucleotide sequence ID" value="NZ_FZNG01000035.1"/>
</dbReference>
<dbReference type="SUPFAM" id="SSF56059">
    <property type="entry name" value="Glutathione synthetase ATP-binding domain-like"/>
    <property type="match status" value="1"/>
</dbReference>
<dbReference type="EC" id="6.3.4.14" evidence="2"/>
<proteinExistence type="predicted"/>
<dbReference type="InterPro" id="IPR011764">
    <property type="entry name" value="Biotin_carboxylation_dom"/>
</dbReference>
<dbReference type="NCBIfam" id="NF006367">
    <property type="entry name" value="PRK08591.1"/>
    <property type="match status" value="1"/>
</dbReference>
<dbReference type="PANTHER" id="PTHR48095:SF2">
    <property type="entry name" value="BIOTIN CARBOXYLASE, CHLOROPLASTIC"/>
    <property type="match status" value="1"/>
</dbReference>
<evidence type="ECO:0000256" key="6">
    <source>
        <dbReference type="ARBA" id="ARBA00023267"/>
    </source>
</evidence>
<evidence type="ECO:0000256" key="8">
    <source>
        <dbReference type="PROSITE-ProRule" id="PRU00409"/>
    </source>
</evidence>
<feature type="domain" description="ATP-grasp" evidence="9">
    <location>
        <begin position="126"/>
        <end position="322"/>
    </location>
</feature>
<dbReference type="InterPro" id="IPR011054">
    <property type="entry name" value="Rudment_hybrid_motif"/>
</dbReference>
<dbReference type="Gene3D" id="3.30.470.20">
    <property type="entry name" value="ATP-grasp fold, B domain"/>
    <property type="match status" value="1"/>
</dbReference>
<evidence type="ECO:0000256" key="7">
    <source>
        <dbReference type="ARBA" id="ARBA00048600"/>
    </source>
</evidence>
<evidence type="ECO:0000256" key="5">
    <source>
        <dbReference type="ARBA" id="ARBA00022840"/>
    </source>
</evidence>
<reference evidence="11 12" key="1">
    <citation type="journal article" date="2014" name="Genome Announc.">
        <title>Draft genome sequences of eight enterohepatic helicobacter species isolated from both laboratory and wild rodents.</title>
        <authorList>
            <person name="Sheh A."/>
            <person name="Shen Z."/>
            <person name="Fox J.G."/>
        </authorList>
    </citation>
    <scope>NUCLEOTIDE SEQUENCE [LARGE SCALE GENOMIC DNA]</scope>
    <source>
        <strain evidence="11 12">ATCC 700114</strain>
    </source>
</reference>
<evidence type="ECO:0000313" key="12">
    <source>
        <dbReference type="Proteomes" id="UP000029878"/>
    </source>
</evidence>